<feature type="region of interest" description="Disordered" evidence="1">
    <location>
        <begin position="46"/>
        <end position="68"/>
    </location>
</feature>
<dbReference type="GeneID" id="25910538"/>
<dbReference type="AlphaFoldDB" id="A0A0L0FM00"/>
<protein>
    <submittedName>
        <fullName evidence="2">Uncharacterized protein</fullName>
    </submittedName>
</protein>
<accession>A0A0L0FM00</accession>
<reference evidence="2 3" key="1">
    <citation type="submission" date="2011-02" db="EMBL/GenBank/DDBJ databases">
        <title>The Genome Sequence of Sphaeroforma arctica JP610.</title>
        <authorList>
            <consortium name="The Broad Institute Genome Sequencing Platform"/>
            <person name="Russ C."/>
            <person name="Cuomo C."/>
            <person name="Young S.K."/>
            <person name="Zeng Q."/>
            <person name="Gargeya S."/>
            <person name="Alvarado L."/>
            <person name="Berlin A."/>
            <person name="Chapman S.B."/>
            <person name="Chen Z."/>
            <person name="Freedman E."/>
            <person name="Gellesch M."/>
            <person name="Goldberg J."/>
            <person name="Griggs A."/>
            <person name="Gujja S."/>
            <person name="Heilman E."/>
            <person name="Heiman D."/>
            <person name="Howarth C."/>
            <person name="Mehta T."/>
            <person name="Neiman D."/>
            <person name="Pearson M."/>
            <person name="Roberts A."/>
            <person name="Saif S."/>
            <person name="Shea T."/>
            <person name="Shenoy N."/>
            <person name="Sisk P."/>
            <person name="Stolte C."/>
            <person name="Sykes S."/>
            <person name="White J."/>
            <person name="Yandava C."/>
            <person name="Burger G."/>
            <person name="Gray M.W."/>
            <person name="Holland P.W.H."/>
            <person name="King N."/>
            <person name="Lang F.B.F."/>
            <person name="Roger A.J."/>
            <person name="Ruiz-Trillo I."/>
            <person name="Haas B."/>
            <person name="Nusbaum C."/>
            <person name="Birren B."/>
        </authorList>
    </citation>
    <scope>NUCLEOTIDE SEQUENCE [LARGE SCALE GENOMIC DNA]</scope>
    <source>
        <strain evidence="2 3">JP610</strain>
    </source>
</reference>
<dbReference type="RefSeq" id="XP_014151408.1">
    <property type="nucleotide sequence ID" value="XM_014295933.1"/>
</dbReference>
<dbReference type="Proteomes" id="UP000054560">
    <property type="component" value="Unassembled WGS sequence"/>
</dbReference>
<gene>
    <name evidence="2" type="ORF">SARC_10034</name>
</gene>
<organism evidence="2 3">
    <name type="scientific">Sphaeroforma arctica JP610</name>
    <dbReference type="NCBI Taxonomy" id="667725"/>
    <lineage>
        <taxon>Eukaryota</taxon>
        <taxon>Ichthyosporea</taxon>
        <taxon>Ichthyophonida</taxon>
        <taxon>Sphaeroforma</taxon>
    </lineage>
</organism>
<feature type="compositionally biased region" description="Polar residues" evidence="1">
    <location>
        <begin position="14"/>
        <end position="26"/>
    </location>
</feature>
<evidence type="ECO:0000313" key="2">
    <source>
        <dbReference type="EMBL" id="KNC77506.1"/>
    </source>
</evidence>
<feature type="compositionally biased region" description="Polar residues" evidence="1">
    <location>
        <begin position="53"/>
        <end position="68"/>
    </location>
</feature>
<keyword evidence="3" id="KW-1185">Reference proteome</keyword>
<evidence type="ECO:0000256" key="1">
    <source>
        <dbReference type="SAM" id="MobiDB-lite"/>
    </source>
</evidence>
<dbReference type="EMBL" id="KQ242712">
    <property type="protein sequence ID" value="KNC77506.1"/>
    <property type="molecule type" value="Genomic_DNA"/>
</dbReference>
<sequence length="108" mass="11251">PPSTPNAPPYSRSARFTDSSNTNSPGMTVVVMNVHDPTTCSTGFKANLPSLGSRPQRTGFSTTPANVGASRSCTIQNFKSSGRVVNVPTKALVTGRCASTAAQNPRPK</sequence>
<feature type="region of interest" description="Disordered" evidence="1">
    <location>
        <begin position="1"/>
        <end position="27"/>
    </location>
</feature>
<name>A0A0L0FM00_9EUKA</name>
<evidence type="ECO:0000313" key="3">
    <source>
        <dbReference type="Proteomes" id="UP000054560"/>
    </source>
</evidence>
<proteinExistence type="predicted"/>
<feature type="non-terminal residue" evidence="2">
    <location>
        <position position="1"/>
    </location>
</feature>